<organism evidence="1 2">
    <name type="scientific">Paenibacillus chungangensis</name>
    <dbReference type="NCBI Taxonomy" id="696535"/>
    <lineage>
        <taxon>Bacteria</taxon>
        <taxon>Bacillati</taxon>
        <taxon>Bacillota</taxon>
        <taxon>Bacilli</taxon>
        <taxon>Bacillales</taxon>
        <taxon>Paenibacillaceae</taxon>
        <taxon>Paenibacillus</taxon>
    </lineage>
</organism>
<dbReference type="Proteomes" id="UP001596989">
    <property type="component" value="Unassembled WGS sequence"/>
</dbReference>
<evidence type="ECO:0000313" key="2">
    <source>
        <dbReference type="Proteomes" id="UP001596989"/>
    </source>
</evidence>
<keyword evidence="2" id="KW-1185">Reference proteome</keyword>
<proteinExistence type="predicted"/>
<gene>
    <name evidence="1" type="ORF">ACFQ2I_17075</name>
</gene>
<dbReference type="EMBL" id="JBHTJZ010000030">
    <property type="protein sequence ID" value="MFD0961078.1"/>
    <property type="molecule type" value="Genomic_DNA"/>
</dbReference>
<name>A0ABW3HU48_9BACL</name>
<sequence>MPQCRPDGRLAAGFIREADEVKVFEVFGGDLPVMGWPTESRYAKRLGDRSHKRTAGCR</sequence>
<comment type="caution">
    <text evidence="1">The sequence shown here is derived from an EMBL/GenBank/DDBJ whole genome shotgun (WGS) entry which is preliminary data.</text>
</comment>
<reference evidence="2" key="1">
    <citation type="journal article" date="2019" name="Int. J. Syst. Evol. Microbiol.">
        <title>The Global Catalogue of Microorganisms (GCM) 10K type strain sequencing project: providing services to taxonomists for standard genome sequencing and annotation.</title>
        <authorList>
            <consortium name="The Broad Institute Genomics Platform"/>
            <consortium name="The Broad Institute Genome Sequencing Center for Infectious Disease"/>
            <person name="Wu L."/>
            <person name="Ma J."/>
        </authorList>
    </citation>
    <scope>NUCLEOTIDE SEQUENCE [LARGE SCALE GENOMIC DNA]</scope>
    <source>
        <strain evidence="2">CCUG 59129</strain>
    </source>
</reference>
<accession>A0ABW3HU48</accession>
<protein>
    <submittedName>
        <fullName evidence="1">Uncharacterized protein</fullName>
    </submittedName>
</protein>
<dbReference type="RefSeq" id="WP_377566299.1">
    <property type="nucleotide sequence ID" value="NZ_JBHTJZ010000030.1"/>
</dbReference>
<evidence type="ECO:0000313" key="1">
    <source>
        <dbReference type="EMBL" id="MFD0961078.1"/>
    </source>
</evidence>